<comment type="similarity">
    <text evidence="1">Belongs to the peptidase M13 family.</text>
</comment>
<proteinExistence type="inferred from homology"/>
<organism evidence="3">
    <name type="scientific">viral metagenome</name>
    <dbReference type="NCBI Taxonomy" id="1070528"/>
    <lineage>
        <taxon>unclassified sequences</taxon>
        <taxon>metagenomes</taxon>
        <taxon>organismal metagenomes</taxon>
    </lineage>
</organism>
<feature type="domain" description="Peptidase M13 C-terminal" evidence="2">
    <location>
        <begin position="7"/>
        <end position="154"/>
    </location>
</feature>
<dbReference type="InterPro" id="IPR024079">
    <property type="entry name" value="MetalloPept_cat_dom_sf"/>
</dbReference>
<dbReference type="PANTHER" id="PTHR11733:SF167">
    <property type="entry name" value="FI17812P1-RELATED"/>
    <property type="match status" value="1"/>
</dbReference>
<dbReference type="PRINTS" id="PR00786">
    <property type="entry name" value="NEPRILYSIN"/>
</dbReference>
<reference evidence="3" key="1">
    <citation type="journal article" date="2020" name="Nature">
        <title>Giant virus diversity and host interactions through global metagenomics.</title>
        <authorList>
            <person name="Schulz F."/>
            <person name="Roux S."/>
            <person name="Paez-Espino D."/>
            <person name="Jungbluth S."/>
            <person name="Walsh D.A."/>
            <person name="Denef V.J."/>
            <person name="McMahon K.D."/>
            <person name="Konstantinidis K.T."/>
            <person name="Eloe-Fadrosh E.A."/>
            <person name="Kyrpides N.C."/>
            <person name="Woyke T."/>
        </authorList>
    </citation>
    <scope>NUCLEOTIDE SEQUENCE</scope>
    <source>
        <strain evidence="3">GVMAG-M-3300025860-20</strain>
    </source>
</reference>
<protein>
    <recommendedName>
        <fullName evidence="2">Peptidase M13 C-terminal domain-containing protein</fullName>
    </recommendedName>
</protein>
<dbReference type="InterPro" id="IPR000718">
    <property type="entry name" value="Peptidase_M13"/>
</dbReference>
<dbReference type="PANTHER" id="PTHR11733">
    <property type="entry name" value="ZINC METALLOPROTEASE FAMILY M13 NEPRILYSIN-RELATED"/>
    <property type="match status" value="1"/>
</dbReference>
<sequence>MSPQTVNAYYNPTQNEIVFPAGILQKPFFGHESMAENLGSIGVVIGHEMSHGFDDQGRKYNKKGELKEWWSTKDCTEFSKRAKIVQKHYDTLKVYDSKINGELTLGENIADIGGLKLALRALRLYYGKDKGEDQYNKFFHAYAKIWCMNIRKKNMQ</sequence>
<accession>A0A6C0J465</accession>
<dbReference type="PROSITE" id="PS51885">
    <property type="entry name" value="NEPRILYSIN"/>
    <property type="match status" value="1"/>
</dbReference>
<dbReference type="EMBL" id="MN740327">
    <property type="protein sequence ID" value="QHU00459.1"/>
    <property type="molecule type" value="Genomic_DNA"/>
</dbReference>
<dbReference type="Gene3D" id="3.40.390.10">
    <property type="entry name" value="Collagenase (Catalytic Domain)"/>
    <property type="match status" value="1"/>
</dbReference>
<dbReference type="SUPFAM" id="SSF55486">
    <property type="entry name" value="Metalloproteases ('zincins'), catalytic domain"/>
    <property type="match status" value="1"/>
</dbReference>
<dbReference type="GO" id="GO:0005886">
    <property type="term" value="C:plasma membrane"/>
    <property type="evidence" value="ECO:0007669"/>
    <property type="project" value="TreeGrafter"/>
</dbReference>
<dbReference type="AlphaFoldDB" id="A0A6C0J465"/>
<dbReference type="InterPro" id="IPR018497">
    <property type="entry name" value="Peptidase_M13_C"/>
</dbReference>
<evidence type="ECO:0000256" key="1">
    <source>
        <dbReference type="ARBA" id="ARBA00007357"/>
    </source>
</evidence>
<dbReference type="GO" id="GO:0004222">
    <property type="term" value="F:metalloendopeptidase activity"/>
    <property type="evidence" value="ECO:0007669"/>
    <property type="project" value="InterPro"/>
</dbReference>
<evidence type="ECO:0000259" key="2">
    <source>
        <dbReference type="Pfam" id="PF01431"/>
    </source>
</evidence>
<evidence type="ECO:0000313" key="3">
    <source>
        <dbReference type="EMBL" id="QHU00459.1"/>
    </source>
</evidence>
<dbReference type="GO" id="GO:0016485">
    <property type="term" value="P:protein processing"/>
    <property type="evidence" value="ECO:0007669"/>
    <property type="project" value="TreeGrafter"/>
</dbReference>
<dbReference type="Pfam" id="PF01431">
    <property type="entry name" value="Peptidase_M13"/>
    <property type="match status" value="1"/>
</dbReference>
<name>A0A6C0J465_9ZZZZ</name>